<accession>A0A381NY56</accession>
<name>A0A381NY56_9ZZZZ</name>
<evidence type="ECO:0000313" key="1">
    <source>
        <dbReference type="EMBL" id="SUZ59561.1"/>
    </source>
</evidence>
<reference evidence="1" key="1">
    <citation type="submission" date="2018-05" db="EMBL/GenBank/DDBJ databases">
        <authorList>
            <person name="Lanie J.A."/>
            <person name="Ng W.-L."/>
            <person name="Kazmierczak K.M."/>
            <person name="Andrzejewski T.M."/>
            <person name="Davidsen T.M."/>
            <person name="Wayne K.J."/>
            <person name="Tettelin H."/>
            <person name="Glass J.I."/>
            <person name="Rusch D."/>
            <person name="Podicherti R."/>
            <person name="Tsui H.-C.T."/>
            <person name="Winkler M.E."/>
        </authorList>
    </citation>
    <scope>NUCLEOTIDE SEQUENCE</scope>
</reference>
<gene>
    <name evidence="1" type="ORF">METZ01_LOCUS12415</name>
</gene>
<proteinExistence type="predicted"/>
<dbReference type="AlphaFoldDB" id="A0A381NY56"/>
<sequence>MVPKRRLELPRTCVHMNLNHARLPIPPLRHLI</sequence>
<feature type="non-terminal residue" evidence="1">
    <location>
        <position position="32"/>
    </location>
</feature>
<protein>
    <submittedName>
        <fullName evidence="1">Uncharacterized protein</fullName>
    </submittedName>
</protein>
<organism evidence="1">
    <name type="scientific">marine metagenome</name>
    <dbReference type="NCBI Taxonomy" id="408172"/>
    <lineage>
        <taxon>unclassified sequences</taxon>
        <taxon>metagenomes</taxon>
        <taxon>ecological metagenomes</taxon>
    </lineage>
</organism>
<dbReference type="EMBL" id="UINC01000685">
    <property type="protein sequence ID" value="SUZ59561.1"/>
    <property type="molecule type" value="Genomic_DNA"/>
</dbReference>